<dbReference type="EMBL" id="MT631622">
    <property type="protein sequence ID" value="QNO55586.1"/>
    <property type="molecule type" value="Genomic_DNA"/>
</dbReference>
<protein>
    <submittedName>
        <fullName evidence="2">Uncharacterized protein</fullName>
    </submittedName>
</protein>
<keyword evidence="1" id="KW-0812">Transmembrane</keyword>
<dbReference type="AlphaFoldDB" id="A0A7G9Z5Q2"/>
<sequence length="140" mass="15844">MGQPLKYGVCDFKYKMRIMLKKVKNMGIKKMNIKKPKTFWTCLLLFVFGTVITIISSVITFNISTPLAILGLLTGIGFIVAGYGLWTIKKWGAILGIALCCLIILMKIGFAIQFRAINFFGFIVYIAVLLIIVREWKNLK</sequence>
<keyword evidence="1" id="KW-1133">Transmembrane helix</keyword>
<reference evidence="2" key="1">
    <citation type="submission" date="2020-06" db="EMBL/GenBank/DDBJ databases">
        <title>Unique genomic features of the anaerobic methanotrophic archaea.</title>
        <authorList>
            <person name="Chadwick G.L."/>
            <person name="Skennerton C.T."/>
            <person name="Laso-Perez R."/>
            <person name="Leu A.O."/>
            <person name="Speth D.R."/>
            <person name="Yu H."/>
            <person name="Morgan-Lang C."/>
            <person name="Hatzenpichler R."/>
            <person name="Goudeau D."/>
            <person name="Malmstrom R."/>
            <person name="Brazelton W.J."/>
            <person name="Woyke T."/>
            <person name="Hallam S.J."/>
            <person name="Tyson G.W."/>
            <person name="Wegener G."/>
            <person name="Boetius A."/>
            <person name="Orphan V."/>
        </authorList>
    </citation>
    <scope>NUCLEOTIDE SEQUENCE</scope>
</reference>
<proteinExistence type="predicted"/>
<feature type="transmembrane region" description="Helical" evidence="1">
    <location>
        <begin position="93"/>
        <end position="110"/>
    </location>
</feature>
<feature type="transmembrane region" description="Helical" evidence="1">
    <location>
        <begin position="116"/>
        <end position="133"/>
    </location>
</feature>
<keyword evidence="1" id="KW-0472">Membrane</keyword>
<evidence type="ECO:0000256" key="1">
    <source>
        <dbReference type="SAM" id="Phobius"/>
    </source>
</evidence>
<gene>
    <name evidence="2" type="ORF">BJEEAEJC_00029</name>
</gene>
<evidence type="ECO:0000313" key="2">
    <source>
        <dbReference type="EMBL" id="QNO55586.1"/>
    </source>
</evidence>
<feature type="transmembrane region" description="Helical" evidence="1">
    <location>
        <begin position="67"/>
        <end position="86"/>
    </location>
</feature>
<accession>A0A7G9Z5Q2</accession>
<name>A0A7G9Z5Q2_9EURY</name>
<organism evidence="2">
    <name type="scientific">Candidatus Methanophaga sp. ANME-1 ERB7</name>
    <dbReference type="NCBI Taxonomy" id="2759913"/>
    <lineage>
        <taxon>Archaea</taxon>
        <taxon>Methanobacteriati</taxon>
        <taxon>Methanobacteriota</taxon>
        <taxon>Stenosarchaea group</taxon>
        <taxon>Methanomicrobia</taxon>
        <taxon>Candidatus Methanophagales</taxon>
        <taxon>Candidatus Methanophagaceae</taxon>
        <taxon>Candidatus Methanophaga</taxon>
    </lineage>
</organism>